<dbReference type="RefSeq" id="WP_187537185.1">
    <property type="nucleotide sequence ID" value="NZ_BAABJT010000001.1"/>
</dbReference>
<keyword evidence="1" id="KW-0732">Signal</keyword>
<organism evidence="2 3">
    <name type="scientific">Sphingomonas lutea</name>
    <dbReference type="NCBI Taxonomy" id="1045317"/>
    <lineage>
        <taxon>Bacteria</taxon>
        <taxon>Pseudomonadati</taxon>
        <taxon>Pseudomonadota</taxon>
        <taxon>Alphaproteobacteria</taxon>
        <taxon>Sphingomonadales</taxon>
        <taxon>Sphingomonadaceae</taxon>
        <taxon>Sphingomonas</taxon>
    </lineage>
</organism>
<sequence length="308" mass="33538">MRLYLLAAPLAWWSCAAVAATVTQPNREDEIVVVGETMKEAQKQAQIYVNEVGIAAGERPTARWVDPICPKAIGLAPDKEVIVRRQIRELVRQVGAPLGREDCAANLLVVFTDGPEAVVARMTQKGSALLRGMPASVAQEIRTGAAPIRWFYQTDVRSREGMGSSDVVNPALLTAVSGQPEGPAIRYGDDGLLNVKGSSHIASQSVRTIKHATVIVDVLRAKGNSLRAITDYAALVGLAEIKFGASPQRSILSMFDPQAPVSELSKRDVAMLTGLYRIHLDRRAEQQRRTLVNRILKTDLEAEARRAQ</sequence>
<dbReference type="Proteomes" id="UP000515971">
    <property type="component" value="Chromosome"/>
</dbReference>
<accession>A0A7G9SFG8</accession>
<gene>
    <name evidence="2" type="ORF">H9L13_07680</name>
</gene>
<proteinExistence type="predicted"/>
<dbReference type="KEGG" id="slut:H9L13_07680"/>
<reference evidence="2 3" key="1">
    <citation type="submission" date="2020-08" db="EMBL/GenBank/DDBJ databases">
        <title>Genome sequence of Sphingomonas lutea KCTC 23642T.</title>
        <authorList>
            <person name="Hyun D.-W."/>
            <person name="Bae J.-W."/>
        </authorList>
    </citation>
    <scope>NUCLEOTIDE SEQUENCE [LARGE SCALE GENOMIC DNA]</scope>
    <source>
        <strain evidence="2 3">KCTC 23642</strain>
    </source>
</reference>
<protein>
    <recommendedName>
        <fullName evidence="4">DUF2927 domain-containing protein</fullName>
    </recommendedName>
</protein>
<keyword evidence="3" id="KW-1185">Reference proteome</keyword>
<name>A0A7G9SFG8_9SPHN</name>
<feature type="chain" id="PRO_5028945089" description="DUF2927 domain-containing protein" evidence="1">
    <location>
        <begin position="20"/>
        <end position="308"/>
    </location>
</feature>
<evidence type="ECO:0000256" key="1">
    <source>
        <dbReference type="SAM" id="SignalP"/>
    </source>
</evidence>
<dbReference type="AlphaFoldDB" id="A0A7G9SFG8"/>
<evidence type="ECO:0000313" key="2">
    <source>
        <dbReference type="EMBL" id="QNN66593.1"/>
    </source>
</evidence>
<evidence type="ECO:0008006" key="4">
    <source>
        <dbReference type="Google" id="ProtNLM"/>
    </source>
</evidence>
<dbReference type="EMBL" id="CP060718">
    <property type="protein sequence ID" value="QNN66593.1"/>
    <property type="molecule type" value="Genomic_DNA"/>
</dbReference>
<feature type="signal peptide" evidence="1">
    <location>
        <begin position="1"/>
        <end position="19"/>
    </location>
</feature>
<evidence type="ECO:0000313" key="3">
    <source>
        <dbReference type="Proteomes" id="UP000515971"/>
    </source>
</evidence>